<protein>
    <recommendedName>
        <fullName evidence="4">Secreted protein</fullName>
    </recommendedName>
</protein>
<dbReference type="RefSeq" id="XP_041199667.1">
    <property type="nucleotide sequence ID" value="XM_041333892.1"/>
</dbReference>
<accession>A0A9P7EPF3</accession>
<comment type="caution">
    <text evidence="2">The sequence shown here is derived from an EMBL/GenBank/DDBJ whole genome shotgun (WGS) entry which is preliminary data.</text>
</comment>
<dbReference type="AlphaFoldDB" id="A0A9P7EPF3"/>
<dbReference type="EMBL" id="JABBWG010000001">
    <property type="protein sequence ID" value="KAG1826820.1"/>
    <property type="molecule type" value="Genomic_DNA"/>
</dbReference>
<feature type="signal peptide" evidence="1">
    <location>
        <begin position="1"/>
        <end position="28"/>
    </location>
</feature>
<evidence type="ECO:0000313" key="3">
    <source>
        <dbReference type="Proteomes" id="UP000807769"/>
    </source>
</evidence>
<reference evidence="2" key="1">
    <citation type="journal article" date="2020" name="New Phytol.">
        <title>Comparative genomics reveals dynamic genome evolution in host specialist ectomycorrhizal fungi.</title>
        <authorList>
            <person name="Lofgren L.A."/>
            <person name="Nguyen N.H."/>
            <person name="Vilgalys R."/>
            <person name="Ruytinx J."/>
            <person name="Liao H.L."/>
            <person name="Branco S."/>
            <person name="Kuo A."/>
            <person name="LaButti K."/>
            <person name="Lipzen A."/>
            <person name="Andreopoulos W."/>
            <person name="Pangilinan J."/>
            <person name="Riley R."/>
            <person name="Hundley H."/>
            <person name="Na H."/>
            <person name="Barry K."/>
            <person name="Grigoriev I.V."/>
            <person name="Stajich J.E."/>
            <person name="Kennedy P.G."/>
        </authorList>
    </citation>
    <scope>NUCLEOTIDE SEQUENCE</scope>
    <source>
        <strain evidence="2">MN1</strain>
    </source>
</reference>
<dbReference type="GeneID" id="64627909"/>
<evidence type="ECO:0000313" key="2">
    <source>
        <dbReference type="EMBL" id="KAG1826820.1"/>
    </source>
</evidence>
<feature type="chain" id="PRO_5040245220" description="Secreted protein" evidence="1">
    <location>
        <begin position="29"/>
        <end position="106"/>
    </location>
</feature>
<dbReference type="Proteomes" id="UP000807769">
    <property type="component" value="Unassembled WGS sequence"/>
</dbReference>
<keyword evidence="1" id="KW-0732">Signal</keyword>
<name>A0A9P7EPF3_9AGAM</name>
<proteinExistence type="predicted"/>
<gene>
    <name evidence="2" type="ORF">BJ212DRAFT_1308506</name>
</gene>
<evidence type="ECO:0000256" key="1">
    <source>
        <dbReference type="SAM" id="SignalP"/>
    </source>
</evidence>
<keyword evidence="3" id="KW-1185">Reference proteome</keyword>
<sequence length="106" mass="11890">MLVRTRSFVLVVHPCSFALARLFSFVRARPCSFTRSSCSFALITGNVDSLFRYLINVFLYHRSNSACGPQLAWAHGSGLKFGGPKPGRNITKIIHQLQTCKSKDRQ</sequence>
<evidence type="ECO:0008006" key="4">
    <source>
        <dbReference type="Google" id="ProtNLM"/>
    </source>
</evidence>
<organism evidence="2 3">
    <name type="scientific">Suillus subaureus</name>
    <dbReference type="NCBI Taxonomy" id="48587"/>
    <lineage>
        <taxon>Eukaryota</taxon>
        <taxon>Fungi</taxon>
        <taxon>Dikarya</taxon>
        <taxon>Basidiomycota</taxon>
        <taxon>Agaricomycotina</taxon>
        <taxon>Agaricomycetes</taxon>
        <taxon>Agaricomycetidae</taxon>
        <taxon>Boletales</taxon>
        <taxon>Suillineae</taxon>
        <taxon>Suillaceae</taxon>
        <taxon>Suillus</taxon>
    </lineage>
</organism>